<dbReference type="InterPro" id="IPR002104">
    <property type="entry name" value="Integrase_catalytic"/>
</dbReference>
<organism evidence="4 5">
    <name type="scientific">Prauserella shujinwangii</name>
    <dbReference type="NCBI Taxonomy" id="1453103"/>
    <lineage>
        <taxon>Bacteria</taxon>
        <taxon>Bacillati</taxon>
        <taxon>Actinomycetota</taxon>
        <taxon>Actinomycetes</taxon>
        <taxon>Pseudonocardiales</taxon>
        <taxon>Pseudonocardiaceae</taxon>
        <taxon>Prauserella</taxon>
    </lineage>
</organism>
<dbReference type="EMBL" id="PVNH01000006">
    <property type="protein sequence ID" value="PRX47072.1"/>
    <property type="molecule type" value="Genomic_DNA"/>
</dbReference>
<dbReference type="InterPro" id="IPR013762">
    <property type="entry name" value="Integrase-like_cat_sf"/>
</dbReference>
<name>A0A2T0LTK6_9PSEU</name>
<feature type="compositionally biased region" description="Basic and acidic residues" evidence="2">
    <location>
        <begin position="311"/>
        <end position="323"/>
    </location>
</feature>
<accession>A0A2T0LTK6</accession>
<dbReference type="Proteomes" id="UP000238362">
    <property type="component" value="Unassembled WGS sequence"/>
</dbReference>
<feature type="region of interest" description="Disordered" evidence="2">
    <location>
        <begin position="307"/>
        <end position="331"/>
    </location>
</feature>
<dbReference type="PANTHER" id="PTHR30349">
    <property type="entry name" value="PHAGE INTEGRASE-RELATED"/>
    <property type="match status" value="1"/>
</dbReference>
<dbReference type="AlphaFoldDB" id="A0A2T0LTK6"/>
<gene>
    <name evidence="4" type="ORF">B0I33_106169</name>
</gene>
<keyword evidence="1" id="KW-0233">DNA recombination</keyword>
<proteinExistence type="predicted"/>
<dbReference type="PROSITE" id="PS51898">
    <property type="entry name" value="TYR_RECOMBINASE"/>
    <property type="match status" value="1"/>
</dbReference>
<dbReference type="OrthoDB" id="3773913at2"/>
<dbReference type="InterPro" id="IPR011010">
    <property type="entry name" value="DNA_brk_join_enz"/>
</dbReference>
<evidence type="ECO:0000313" key="4">
    <source>
        <dbReference type="EMBL" id="PRX47072.1"/>
    </source>
</evidence>
<evidence type="ECO:0000256" key="1">
    <source>
        <dbReference type="ARBA" id="ARBA00023172"/>
    </source>
</evidence>
<dbReference type="PANTHER" id="PTHR30349:SF64">
    <property type="entry name" value="PROPHAGE INTEGRASE INTD-RELATED"/>
    <property type="match status" value="1"/>
</dbReference>
<evidence type="ECO:0000313" key="5">
    <source>
        <dbReference type="Proteomes" id="UP000238362"/>
    </source>
</evidence>
<dbReference type="GO" id="GO:0015074">
    <property type="term" value="P:DNA integration"/>
    <property type="evidence" value="ECO:0007669"/>
    <property type="project" value="InterPro"/>
</dbReference>
<reference evidence="4 5" key="1">
    <citation type="submission" date="2018-03" db="EMBL/GenBank/DDBJ databases">
        <title>Genomic Encyclopedia of Type Strains, Phase III (KMG-III): the genomes of soil and plant-associated and newly described type strains.</title>
        <authorList>
            <person name="Whitman W."/>
        </authorList>
    </citation>
    <scope>NUCLEOTIDE SEQUENCE [LARGE SCALE GENOMIC DNA]</scope>
    <source>
        <strain evidence="4 5">CGMCC 4.7125</strain>
    </source>
</reference>
<dbReference type="InterPro" id="IPR050090">
    <property type="entry name" value="Tyrosine_recombinase_XerCD"/>
</dbReference>
<comment type="caution">
    <text evidence="4">The sequence shown here is derived from an EMBL/GenBank/DDBJ whole genome shotgun (WGS) entry which is preliminary data.</text>
</comment>
<evidence type="ECO:0000256" key="2">
    <source>
        <dbReference type="SAM" id="MobiDB-lite"/>
    </source>
</evidence>
<dbReference type="Gene3D" id="1.10.443.10">
    <property type="entry name" value="Intergrase catalytic core"/>
    <property type="match status" value="1"/>
</dbReference>
<keyword evidence="5" id="KW-1185">Reference proteome</keyword>
<dbReference type="SUPFAM" id="SSF56349">
    <property type="entry name" value="DNA breaking-rejoining enzymes"/>
    <property type="match status" value="1"/>
</dbReference>
<dbReference type="GO" id="GO:0003677">
    <property type="term" value="F:DNA binding"/>
    <property type="evidence" value="ECO:0007669"/>
    <property type="project" value="InterPro"/>
</dbReference>
<sequence>MSTTFNVRFWEIQKKAKRRRPYGVRWVTDTQEHSEWFANKAQANSRRSELMRAARTGEPFEVRSGLPLSEVKRRDSLSFLEFAQSYMDMKWPAAAATSRAGIVDGLSSAGAAFVKDGPGRPSVRELRRVLSWYLLPPPARAAEVPEQDAEIVSWLVRNSRPLYELTETPVIRDVLDALTVKLDGSPVSEKLYRRKRSALYNLLSYAVERELIPDNPIVRVKHSVAKGVDQVDPGVVAKPRQVRELLTALTYVGERDPDRGRRLVAFFATIYYAGARPGEVMGLRDTDCTLPDDGRWGELVLGETRPAAGKRWTDSGEAHDQRGLKHRSPKERRHVPIPPALVAILRRHIDTYGTSEDGRLFRSPRGAAVQSSTYGRVWQEARLYALTDAQRRSMLAAVPYDLRHACVSLWLNSGLPATEVAARAGHSVDVLLKVYAKCIDGQRERMNSLIETALEDH</sequence>
<evidence type="ECO:0000259" key="3">
    <source>
        <dbReference type="PROSITE" id="PS51898"/>
    </source>
</evidence>
<dbReference type="RefSeq" id="WP_106179607.1">
    <property type="nucleotide sequence ID" value="NZ_PVNH01000006.1"/>
</dbReference>
<feature type="domain" description="Tyr recombinase" evidence="3">
    <location>
        <begin position="231"/>
        <end position="451"/>
    </location>
</feature>
<dbReference type="GO" id="GO:0006310">
    <property type="term" value="P:DNA recombination"/>
    <property type="evidence" value="ECO:0007669"/>
    <property type="project" value="UniProtKB-KW"/>
</dbReference>
<protein>
    <submittedName>
        <fullName evidence="4">Phage integrase family protein</fullName>
    </submittedName>
</protein>